<dbReference type="Proteomes" id="UP000766698">
    <property type="component" value="Unassembled WGS sequence"/>
</dbReference>
<dbReference type="PROSITE" id="PS51257">
    <property type="entry name" value="PROKAR_LIPOPROTEIN"/>
    <property type="match status" value="1"/>
</dbReference>
<evidence type="ECO:0000313" key="3">
    <source>
        <dbReference type="EMBL" id="MBB1243632.1"/>
    </source>
</evidence>
<protein>
    <recommendedName>
        <fullName evidence="5">Lipoprotein</fullName>
    </recommendedName>
</protein>
<name>A0ABR6EEW9_9ACTN</name>
<evidence type="ECO:0000313" key="4">
    <source>
        <dbReference type="Proteomes" id="UP000766698"/>
    </source>
</evidence>
<evidence type="ECO:0000256" key="1">
    <source>
        <dbReference type="SAM" id="MobiDB-lite"/>
    </source>
</evidence>
<dbReference type="RefSeq" id="WP_182855010.1">
    <property type="nucleotide sequence ID" value="NZ_WMLF01000087.1"/>
</dbReference>
<organism evidence="3 4">
    <name type="scientific">Streptomyces durbertensis</name>
    <dbReference type="NCBI Taxonomy" id="2448886"/>
    <lineage>
        <taxon>Bacteria</taxon>
        <taxon>Bacillati</taxon>
        <taxon>Actinomycetota</taxon>
        <taxon>Actinomycetes</taxon>
        <taxon>Kitasatosporales</taxon>
        <taxon>Streptomycetaceae</taxon>
        <taxon>Streptomyces</taxon>
    </lineage>
</organism>
<feature type="signal peptide" evidence="2">
    <location>
        <begin position="1"/>
        <end position="30"/>
    </location>
</feature>
<dbReference type="EMBL" id="WMLF01000087">
    <property type="protein sequence ID" value="MBB1243632.1"/>
    <property type="molecule type" value="Genomic_DNA"/>
</dbReference>
<gene>
    <name evidence="3" type="ORF">GL263_08670</name>
</gene>
<accession>A0ABR6EEW9</accession>
<keyword evidence="2" id="KW-0732">Signal</keyword>
<comment type="caution">
    <text evidence="3">The sequence shown here is derived from an EMBL/GenBank/DDBJ whole genome shotgun (WGS) entry which is preliminary data.</text>
</comment>
<keyword evidence="4" id="KW-1185">Reference proteome</keyword>
<feature type="compositionally biased region" description="Basic and acidic residues" evidence="1">
    <location>
        <begin position="62"/>
        <end position="72"/>
    </location>
</feature>
<reference evidence="4" key="1">
    <citation type="journal article" date="2020" name="Syst. Appl. Microbiol.">
        <title>Streptomyces alkaliterrae sp. nov., isolated from an alkaline soil, and emended descriptions of Streptomyces alkaliphilus, Streptomyces calidiresistens and Streptomyces durbertensis.</title>
        <authorList>
            <person name="Swiecimska M."/>
            <person name="Golinska P."/>
            <person name="Nouioui I."/>
            <person name="Wypij M."/>
            <person name="Rai M."/>
            <person name="Sangal V."/>
            <person name="Goodfellow M."/>
        </authorList>
    </citation>
    <scope>NUCLEOTIDE SEQUENCE [LARGE SCALE GENOMIC DNA]</scope>
    <source>
        <strain evidence="4">DSM 104538</strain>
    </source>
</reference>
<evidence type="ECO:0000256" key="2">
    <source>
        <dbReference type="SAM" id="SignalP"/>
    </source>
</evidence>
<proteinExistence type="predicted"/>
<feature type="region of interest" description="Disordered" evidence="1">
    <location>
        <begin position="32"/>
        <end position="72"/>
    </location>
</feature>
<feature type="chain" id="PRO_5046894262" description="Lipoprotein" evidence="2">
    <location>
        <begin position="31"/>
        <end position="266"/>
    </location>
</feature>
<evidence type="ECO:0008006" key="5">
    <source>
        <dbReference type="Google" id="ProtNLM"/>
    </source>
</evidence>
<sequence>MTTRPARRAAVRRAVTAALLGAVTAFTALTATGCGGSPEPEPPAASPRQPTEDGTVAPEATEWPKEPARGELTDDQLARYALAQGDLPGFRVRIPSEQELDGMGKEKAEQAECQPLVGLMAGEPEPRPSARVYRTIHPTADAHDPSGLILFGTLAAYDKRGAEALFRDLRRAIERCADGFETTAKEGLAAYTEVKELPRPETGGADDALAYQLVGDADGQKLPVLFNVLRVDSTVAVYYSMNLLEPGKAVIPEAVVRTQTEKLTAE</sequence>